<keyword evidence="2" id="KW-1133">Transmembrane helix</keyword>
<keyword evidence="2" id="KW-0812">Transmembrane</keyword>
<organism evidence="3 4">
    <name type="scientific">Sphingomonas aracearum</name>
    <dbReference type="NCBI Taxonomy" id="2283317"/>
    <lineage>
        <taxon>Bacteria</taxon>
        <taxon>Pseudomonadati</taxon>
        <taxon>Pseudomonadota</taxon>
        <taxon>Alphaproteobacteria</taxon>
        <taxon>Sphingomonadales</taxon>
        <taxon>Sphingomonadaceae</taxon>
        <taxon>Sphingomonas</taxon>
    </lineage>
</organism>
<protein>
    <recommendedName>
        <fullName evidence="5">Type-F conjugative transfer system protein (TrbI_Ftype)</fullName>
    </recommendedName>
</protein>
<name>A0A369VRD0_9SPHN</name>
<gene>
    <name evidence="3" type="ORF">DVW87_16415</name>
</gene>
<dbReference type="EMBL" id="QQNB01000005">
    <property type="protein sequence ID" value="RDE04225.1"/>
    <property type="molecule type" value="Genomic_DNA"/>
</dbReference>
<evidence type="ECO:0008006" key="5">
    <source>
        <dbReference type="Google" id="ProtNLM"/>
    </source>
</evidence>
<evidence type="ECO:0000313" key="3">
    <source>
        <dbReference type="EMBL" id="RDE04225.1"/>
    </source>
</evidence>
<dbReference type="RefSeq" id="WP_114688899.1">
    <property type="nucleotide sequence ID" value="NZ_QQNB01000005.1"/>
</dbReference>
<sequence>MADQPELDLPSPANSAAPAPVVRAKRGFGGFTRAQLVLGAALVVALMWSMWVTKALVAPREEHIVKASLSSIVGEYVTAQARAASPPAQVEAEMRTFMSSLKHEIQRRSAKGQVVLVGEAVLTENVPDITDSLKKAVYASGVHQPRPASAQEMQQLQQQLAPAAAAVPQAYAVPPAMAGGGATIDPMSAAPPVAGGQQPMQVPSAMQGVPSGVPAAMTSTFGGPNGNGGQ</sequence>
<feature type="transmembrane region" description="Helical" evidence="2">
    <location>
        <begin position="36"/>
        <end position="57"/>
    </location>
</feature>
<dbReference type="Proteomes" id="UP000253918">
    <property type="component" value="Unassembled WGS sequence"/>
</dbReference>
<keyword evidence="4" id="KW-1185">Reference proteome</keyword>
<evidence type="ECO:0000256" key="2">
    <source>
        <dbReference type="SAM" id="Phobius"/>
    </source>
</evidence>
<proteinExistence type="predicted"/>
<dbReference type="InterPro" id="IPR014115">
    <property type="entry name" value="TrbI_Ftype"/>
</dbReference>
<evidence type="ECO:0000256" key="1">
    <source>
        <dbReference type="SAM" id="MobiDB-lite"/>
    </source>
</evidence>
<comment type="caution">
    <text evidence="3">The sequence shown here is derived from an EMBL/GenBank/DDBJ whole genome shotgun (WGS) entry which is preliminary data.</text>
</comment>
<dbReference type="Pfam" id="PF09677">
    <property type="entry name" value="TrbI_Ftype"/>
    <property type="match status" value="1"/>
</dbReference>
<keyword evidence="2" id="KW-0472">Membrane</keyword>
<dbReference type="OrthoDB" id="7391267at2"/>
<evidence type="ECO:0000313" key="4">
    <source>
        <dbReference type="Proteomes" id="UP000253918"/>
    </source>
</evidence>
<feature type="region of interest" description="Disordered" evidence="1">
    <location>
        <begin position="188"/>
        <end position="230"/>
    </location>
</feature>
<dbReference type="AlphaFoldDB" id="A0A369VRD0"/>
<accession>A0A369VRD0</accession>
<reference evidence="3 4" key="1">
    <citation type="submission" date="2018-07" db="EMBL/GenBank/DDBJ databases">
        <title>a novel species of Sphingomonas isolated from the rhizosphere soil of Araceae plant.</title>
        <authorList>
            <person name="Zhiyong W."/>
            <person name="Qinglan Z."/>
            <person name="Zhiwei F."/>
            <person name="Ding X."/>
            <person name="Gejiao W."/>
            <person name="Shixue Z."/>
        </authorList>
    </citation>
    <scope>NUCLEOTIDE SEQUENCE [LARGE SCALE GENOMIC DNA]</scope>
    <source>
        <strain evidence="3 4">WZY 27</strain>
    </source>
</reference>